<evidence type="ECO:0000313" key="7">
    <source>
        <dbReference type="Proteomes" id="UP000567293"/>
    </source>
</evidence>
<organism evidence="6 7">
    <name type="scientific">Candidatus Acidiferrum panamense</name>
    <dbReference type="NCBI Taxonomy" id="2741543"/>
    <lineage>
        <taxon>Bacteria</taxon>
        <taxon>Pseudomonadati</taxon>
        <taxon>Acidobacteriota</taxon>
        <taxon>Terriglobia</taxon>
        <taxon>Candidatus Acidiferrales</taxon>
        <taxon>Candidatus Acidiferrum</taxon>
    </lineage>
</organism>
<dbReference type="InterPro" id="IPR032106">
    <property type="entry name" value="2-oxogl_dehyd_N"/>
</dbReference>
<dbReference type="GO" id="GO:0005737">
    <property type="term" value="C:cytoplasm"/>
    <property type="evidence" value="ECO:0007669"/>
    <property type="project" value="TreeGrafter"/>
</dbReference>
<dbReference type="Proteomes" id="UP000567293">
    <property type="component" value="Unassembled WGS sequence"/>
</dbReference>
<dbReference type="Pfam" id="PF00198">
    <property type="entry name" value="2-oxoacid_dh"/>
    <property type="match status" value="1"/>
</dbReference>
<comment type="caution">
    <text evidence="6">The sequence shown here is derived from an EMBL/GenBank/DDBJ whole genome shotgun (WGS) entry which is preliminary data.</text>
</comment>
<keyword evidence="2" id="KW-0808">Transferase</keyword>
<evidence type="ECO:0000259" key="5">
    <source>
        <dbReference type="Pfam" id="PF16078"/>
    </source>
</evidence>
<evidence type="ECO:0000256" key="3">
    <source>
        <dbReference type="ARBA" id="ARBA00023315"/>
    </source>
</evidence>
<keyword evidence="3" id="KW-0012">Acyltransferase</keyword>
<keyword evidence="7" id="KW-1185">Reference proteome</keyword>
<evidence type="ECO:0000313" key="6">
    <source>
        <dbReference type="EMBL" id="MBA0085266.1"/>
    </source>
</evidence>
<reference evidence="6" key="1">
    <citation type="submission" date="2020-06" db="EMBL/GenBank/DDBJ databases">
        <title>Legume-microbial interactions unlock mineral nutrients during tropical forest succession.</title>
        <authorList>
            <person name="Epihov D.Z."/>
        </authorList>
    </citation>
    <scope>NUCLEOTIDE SEQUENCE [LARGE SCALE GENOMIC DNA]</scope>
    <source>
        <strain evidence="6">Pan2503</strain>
    </source>
</reference>
<evidence type="ECO:0000259" key="4">
    <source>
        <dbReference type="Pfam" id="PF00198"/>
    </source>
</evidence>
<dbReference type="InterPro" id="IPR023213">
    <property type="entry name" value="CAT-like_dom_sf"/>
</dbReference>
<gene>
    <name evidence="6" type="ORF">HRJ53_09730</name>
</gene>
<evidence type="ECO:0000256" key="2">
    <source>
        <dbReference type="ARBA" id="ARBA00022679"/>
    </source>
</evidence>
<dbReference type="PANTHER" id="PTHR43178">
    <property type="entry name" value="DIHYDROLIPOAMIDE ACETYLTRANSFERASE COMPONENT OF PYRUVATE DEHYDROGENASE COMPLEX"/>
    <property type="match status" value="1"/>
</dbReference>
<accession>A0A7V8NQ07</accession>
<evidence type="ECO:0000256" key="1">
    <source>
        <dbReference type="ARBA" id="ARBA00001938"/>
    </source>
</evidence>
<dbReference type="SUPFAM" id="SSF52777">
    <property type="entry name" value="CoA-dependent acyltransferases"/>
    <property type="match status" value="1"/>
</dbReference>
<proteinExistence type="predicted"/>
<dbReference type="EMBL" id="JACDQQ010000935">
    <property type="protein sequence ID" value="MBA0085266.1"/>
    <property type="molecule type" value="Genomic_DNA"/>
</dbReference>
<dbReference type="GO" id="GO:0016407">
    <property type="term" value="F:acetyltransferase activity"/>
    <property type="evidence" value="ECO:0007669"/>
    <property type="project" value="TreeGrafter"/>
</dbReference>
<dbReference type="Gene3D" id="1.10.287.1150">
    <property type="entry name" value="TPP helical domain"/>
    <property type="match status" value="1"/>
</dbReference>
<dbReference type="GO" id="GO:0031405">
    <property type="term" value="F:lipoic acid binding"/>
    <property type="evidence" value="ECO:0007669"/>
    <property type="project" value="TreeGrafter"/>
</dbReference>
<dbReference type="InterPro" id="IPR001078">
    <property type="entry name" value="2-oxoacid_DH_actylTfrase"/>
</dbReference>
<dbReference type="AlphaFoldDB" id="A0A7V8NQ07"/>
<dbReference type="PANTHER" id="PTHR43178:SF5">
    <property type="entry name" value="LIPOAMIDE ACYLTRANSFERASE COMPONENT OF BRANCHED-CHAIN ALPHA-KETO ACID DEHYDROGENASE COMPLEX, MITOCHONDRIAL"/>
    <property type="match status" value="1"/>
</dbReference>
<comment type="cofactor">
    <cofactor evidence="1">
        <name>(R)-lipoate</name>
        <dbReference type="ChEBI" id="CHEBI:83088"/>
    </cofactor>
</comment>
<protein>
    <submittedName>
        <fullName evidence="6">2-oxo acid dehydrogenase subunit E2</fullName>
    </submittedName>
</protein>
<dbReference type="Pfam" id="PF16078">
    <property type="entry name" value="2-oxogl_dehyd_N"/>
    <property type="match status" value="1"/>
</dbReference>
<feature type="domain" description="2-oxoacid dehydrogenase acyltransferase catalytic" evidence="4">
    <location>
        <begin position="69"/>
        <end position="304"/>
    </location>
</feature>
<sequence>MPPRFVPEKGINSWLEDELYQQYKRDRTAVDESWKQLFDESGAPAVKGGNGGGLAAAKLPAPLAEIGSQEELKPLRGAAGRIAENMAASVVVPLATSQRTIAVKVMDENRRIINQHHTLTGRGKVSYTHLIGWAVVKALEEFPTLNHAYAERDGQPYRVVRAQINLGIAVDVTGQDGTRSLLVPNINNAGGLTFQEYVARFDELVARARAGKLTLADFQGTTLSLTNPGTVGTMSSNPRLMVGQGAIIAAGAIDYPAEYQGAADETRALLGISKVMTLACTYDHRIIQGAESGMFLGKVQALLDGADGFYEEVFAHLKMPHQPVRWEKDRGALGAPLSGMTSARTAEIAKEAGIIQLINAYRVRGHLIADFDPLGSEPSYHP</sequence>
<name>A0A7V8NQ07_9BACT</name>
<feature type="non-terminal residue" evidence="6">
    <location>
        <position position="382"/>
    </location>
</feature>
<dbReference type="InterPro" id="IPR050743">
    <property type="entry name" value="2-oxoacid_DH_E2_comp"/>
</dbReference>
<dbReference type="Gene3D" id="3.30.559.10">
    <property type="entry name" value="Chloramphenicol acetyltransferase-like domain"/>
    <property type="match status" value="1"/>
</dbReference>
<feature type="domain" description="2-oxoglutarate dehydrogenase E1 component N-terminal" evidence="5">
    <location>
        <begin position="12"/>
        <end position="40"/>
    </location>
</feature>